<sequence>MALSIAEQRDAANIVATCTRLLELDVIWTTNLEQGVPEGKTDASRALIKVGLDMATGLGRVHERVSLLHRFADELEVLFLEEFDHFKGWTLDISPTDVPALLHDAAKGLDGHASAEIRTLLTKIEGLEGGQAVQGDLPRKMRGWIYIVCAAVSLGLGTLAAAGGGPLGIALGAAGLGVALVLLQQGLSDVHA</sequence>
<evidence type="ECO:0000313" key="3">
    <source>
        <dbReference type="Proteomes" id="UP000629287"/>
    </source>
</evidence>
<dbReference type="EMBL" id="JADBGF010000001">
    <property type="protein sequence ID" value="MBE1600009.1"/>
    <property type="molecule type" value="Genomic_DNA"/>
</dbReference>
<dbReference type="GeneID" id="86830661"/>
<dbReference type="AlphaFoldDB" id="A0A8I0PAC9"/>
<dbReference type="OrthoDB" id="9899902at2"/>
<keyword evidence="1" id="KW-1133">Transmembrane helix</keyword>
<keyword evidence="1" id="KW-0472">Membrane</keyword>
<protein>
    <submittedName>
        <fullName evidence="2">Uncharacterized protein</fullName>
    </submittedName>
</protein>
<organism evidence="2 3">
    <name type="scientific">Streptomyces stelliscabiei</name>
    <dbReference type="NCBI Taxonomy" id="146820"/>
    <lineage>
        <taxon>Bacteria</taxon>
        <taxon>Bacillati</taxon>
        <taxon>Actinomycetota</taxon>
        <taxon>Actinomycetes</taxon>
        <taxon>Kitasatosporales</taxon>
        <taxon>Streptomycetaceae</taxon>
        <taxon>Streptomyces</taxon>
    </lineage>
</organism>
<reference evidence="2 3" key="1">
    <citation type="submission" date="2020-10" db="EMBL/GenBank/DDBJ databases">
        <title>Sequencing the genomes of 1000 actinobacteria strains.</title>
        <authorList>
            <person name="Klenk H.-P."/>
        </authorList>
    </citation>
    <scope>NUCLEOTIDE SEQUENCE [LARGE SCALE GENOMIC DNA]</scope>
    <source>
        <strain evidence="2 3">DSM 41803</strain>
    </source>
</reference>
<evidence type="ECO:0000256" key="1">
    <source>
        <dbReference type="SAM" id="Phobius"/>
    </source>
</evidence>
<dbReference type="RefSeq" id="WP_046912624.1">
    <property type="nucleotide sequence ID" value="NZ_JADBGF010000001.1"/>
</dbReference>
<comment type="caution">
    <text evidence="2">The sequence shown here is derived from an EMBL/GenBank/DDBJ whole genome shotgun (WGS) entry which is preliminary data.</text>
</comment>
<name>A0A8I0PAC9_9ACTN</name>
<feature type="transmembrane region" description="Helical" evidence="1">
    <location>
        <begin position="169"/>
        <end position="187"/>
    </location>
</feature>
<accession>A0A8I0PAC9</accession>
<keyword evidence="1" id="KW-0812">Transmembrane</keyword>
<keyword evidence="3" id="KW-1185">Reference proteome</keyword>
<evidence type="ECO:0000313" key="2">
    <source>
        <dbReference type="EMBL" id="MBE1600009.1"/>
    </source>
</evidence>
<feature type="transmembrane region" description="Helical" evidence="1">
    <location>
        <begin position="144"/>
        <end position="163"/>
    </location>
</feature>
<proteinExistence type="predicted"/>
<gene>
    <name evidence="2" type="ORF">H4687_006138</name>
</gene>
<dbReference type="Proteomes" id="UP000629287">
    <property type="component" value="Unassembled WGS sequence"/>
</dbReference>